<dbReference type="RefSeq" id="WP_180282280.1">
    <property type="nucleotide sequence ID" value="NZ_JABFDB010000008.1"/>
</dbReference>
<keyword evidence="2" id="KW-1185">Reference proteome</keyword>
<dbReference type="EMBL" id="JABFDB010000008">
    <property type="protein sequence ID" value="NYZ20503.1"/>
    <property type="molecule type" value="Genomic_DNA"/>
</dbReference>
<organism evidence="1 2">
    <name type="scientific">Azospirillum oleiclasticum</name>
    <dbReference type="NCBI Taxonomy" id="2735135"/>
    <lineage>
        <taxon>Bacteria</taxon>
        <taxon>Pseudomonadati</taxon>
        <taxon>Pseudomonadota</taxon>
        <taxon>Alphaproteobacteria</taxon>
        <taxon>Rhodospirillales</taxon>
        <taxon>Azospirillaceae</taxon>
        <taxon>Azospirillum</taxon>
    </lineage>
</organism>
<proteinExistence type="predicted"/>
<comment type="caution">
    <text evidence="1">The sequence shown here is derived from an EMBL/GenBank/DDBJ whole genome shotgun (WGS) entry which is preliminary data.</text>
</comment>
<reference evidence="1 2" key="1">
    <citation type="submission" date="2020-05" db="EMBL/GenBank/DDBJ databases">
        <title>Azospirillum oleiclasticum sp. nov, a nitrogen-fixing and heavy crude oil-emulsifying bacterium isolated from the crude oil of Yumen Oilfield.</title>
        <authorList>
            <person name="Wu D."/>
            <person name="Cai M."/>
            <person name="Zhang X."/>
        </authorList>
    </citation>
    <scope>NUCLEOTIDE SEQUENCE [LARGE SCALE GENOMIC DNA]</scope>
    <source>
        <strain evidence="1 2">ROY-1-1-2</strain>
    </source>
</reference>
<name>A0ABX2T898_9PROT</name>
<protein>
    <submittedName>
        <fullName evidence="1">Uncharacterized protein</fullName>
    </submittedName>
</protein>
<accession>A0ABX2T898</accession>
<dbReference type="Proteomes" id="UP000584642">
    <property type="component" value="Unassembled WGS sequence"/>
</dbReference>
<dbReference type="InterPro" id="IPR006311">
    <property type="entry name" value="TAT_signal"/>
</dbReference>
<dbReference type="PROSITE" id="PS51318">
    <property type="entry name" value="TAT"/>
    <property type="match status" value="1"/>
</dbReference>
<gene>
    <name evidence="1" type="ORF">HND93_12335</name>
</gene>
<evidence type="ECO:0000313" key="1">
    <source>
        <dbReference type="EMBL" id="NYZ20503.1"/>
    </source>
</evidence>
<sequence length="153" mass="15936">MRVTRRGLLAGIGGVGVAAAGGVALFATAAEAGIVEGIVRDRFAPLAIDPAELGRFAADFLAARTGNGARPPWAEPGVLPALSRACSVLGMDGVRSLAVGPLAWRVESLERSVVSDFALTTNAVEVCERGRGQVRYHGFQEACGNPFARFDLE</sequence>
<evidence type="ECO:0000313" key="2">
    <source>
        <dbReference type="Proteomes" id="UP000584642"/>
    </source>
</evidence>